<evidence type="ECO:0000256" key="7">
    <source>
        <dbReference type="ARBA" id="ARBA00022692"/>
    </source>
</evidence>
<dbReference type="FunFam" id="3.30.565.10:FF:000010">
    <property type="entry name" value="Sensor histidine kinase RcsC"/>
    <property type="match status" value="1"/>
</dbReference>
<keyword evidence="25" id="KW-1185">Reference proteome</keyword>
<dbReference type="Gene3D" id="3.30.565.10">
    <property type="entry name" value="Histidine kinase-like ATPase, C-terminal domain"/>
    <property type="match status" value="1"/>
</dbReference>
<evidence type="ECO:0000256" key="5">
    <source>
        <dbReference type="ARBA" id="ARBA00022553"/>
    </source>
</evidence>
<dbReference type="NCBIfam" id="TIGR00229">
    <property type="entry name" value="sensory_box"/>
    <property type="match status" value="2"/>
</dbReference>
<feature type="domain" description="Histidine kinase" evidence="19">
    <location>
        <begin position="310"/>
        <end position="531"/>
    </location>
</feature>
<dbReference type="InterPro" id="IPR036097">
    <property type="entry name" value="HisK_dim/P_sf"/>
</dbReference>
<evidence type="ECO:0000256" key="6">
    <source>
        <dbReference type="ARBA" id="ARBA00022679"/>
    </source>
</evidence>
<evidence type="ECO:0000256" key="16">
    <source>
        <dbReference type="PROSITE-ProRule" id="PRU00110"/>
    </source>
</evidence>
<evidence type="ECO:0000256" key="4">
    <source>
        <dbReference type="ARBA" id="ARBA00022475"/>
    </source>
</evidence>
<dbReference type="InterPro" id="IPR008207">
    <property type="entry name" value="Sig_transdc_His_kin_Hpt_dom"/>
</dbReference>
<feature type="modified residue" description="4-aspartylphosphate" evidence="17">
    <location>
        <position position="601"/>
    </location>
</feature>
<evidence type="ECO:0000256" key="18">
    <source>
        <dbReference type="SAM" id="Coils"/>
    </source>
</evidence>
<evidence type="ECO:0000256" key="8">
    <source>
        <dbReference type="ARBA" id="ARBA00022741"/>
    </source>
</evidence>
<evidence type="ECO:0000313" key="25">
    <source>
        <dbReference type="Proteomes" id="UP000029640"/>
    </source>
</evidence>
<dbReference type="InterPro" id="IPR003661">
    <property type="entry name" value="HisK_dim/P_dom"/>
</dbReference>
<evidence type="ECO:0000259" key="20">
    <source>
        <dbReference type="PROSITE" id="PS50110"/>
    </source>
</evidence>
<dbReference type="SUPFAM" id="SSF55874">
    <property type="entry name" value="ATPase domain of HSP90 chaperone/DNA topoisomerase II/histidine kinase"/>
    <property type="match status" value="1"/>
</dbReference>
<dbReference type="PATRIC" id="fig|1265313.6.peg.2577"/>
<dbReference type="Pfam" id="PF00512">
    <property type="entry name" value="HisKA"/>
    <property type="match status" value="1"/>
</dbReference>
<dbReference type="InterPro" id="IPR001789">
    <property type="entry name" value="Sig_transdc_resp-reg_receiver"/>
</dbReference>
<keyword evidence="8" id="KW-0547">Nucleotide-binding</keyword>
<comment type="catalytic activity">
    <reaction evidence="1">
        <text>ATP + protein L-histidine = ADP + protein N-phospho-L-histidine.</text>
        <dbReference type="EC" id="2.7.13.3"/>
    </reaction>
</comment>
<dbReference type="Pfam" id="PF01627">
    <property type="entry name" value="Hpt"/>
    <property type="match status" value="1"/>
</dbReference>
<feature type="modified residue" description="4-aspartylphosphate" evidence="17">
    <location>
        <position position="747"/>
    </location>
</feature>
<comment type="caution">
    <text evidence="24">The sequence shown here is derived from an EMBL/GenBank/DDBJ whole genome shotgun (WGS) entry which is preliminary data.</text>
</comment>
<dbReference type="SMART" id="SM00388">
    <property type="entry name" value="HisKA"/>
    <property type="match status" value="1"/>
</dbReference>
<proteinExistence type="predicted"/>
<accession>A0A095XT11</accession>
<keyword evidence="9" id="KW-0418">Kinase</keyword>
<dbReference type="SUPFAM" id="SSF47226">
    <property type="entry name" value="Histidine-containing phosphotransfer domain, HPT domain"/>
    <property type="match status" value="1"/>
</dbReference>
<dbReference type="SUPFAM" id="SSF47384">
    <property type="entry name" value="Homodimeric domain of signal transducing histidine kinase"/>
    <property type="match status" value="1"/>
</dbReference>
<evidence type="ECO:0000256" key="13">
    <source>
        <dbReference type="ARBA" id="ARBA00023136"/>
    </source>
</evidence>
<dbReference type="CDD" id="cd00130">
    <property type="entry name" value="PAS"/>
    <property type="match status" value="1"/>
</dbReference>
<evidence type="ECO:0000259" key="23">
    <source>
        <dbReference type="PROSITE" id="PS50894"/>
    </source>
</evidence>
<dbReference type="PROSITE" id="PS50112">
    <property type="entry name" value="PAS"/>
    <property type="match status" value="1"/>
</dbReference>
<evidence type="ECO:0000256" key="1">
    <source>
        <dbReference type="ARBA" id="ARBA00000085"/>
    </source>
</evidence>
<dbReference type="Gene3D" id="3.30.450.20">
    <property type="entry name" value="PAS domain"/>
    <property type="match status" value="2"/>
</dbReference>
<dbReference type="PROSITE" id="PS50894">
    <property type="entry name" value="HPT"/>
    <property type="match status" value="1"/>
</dbReference>
<comment type="subunit">
    <text evidence="14">At low DSF concentrations, interacts with RpfF.</text>
</comment>
<dbReference type="GO" id="GO:0000155">
    <property type="term" value="F:phosphorelay sensor kinase activity"/>
    <property type="evidence" value="ECO:0007669"/>
    <property type="project" value="InterPro"/>
</dbReference>
<dbReference type="eggNOG" id="COG0642">
    <property type="taxonomic scope" value="Bacteria"/>
</dbReference>
<keyword evidence="6" id="KW-0808">Transferase</keyword>
<dbReference type="eggNOG" id="COG2205">
    <property type="taxonomic scope" value="Bacteria"/>
</dbReference>
<keyword evidence="4" id="KW-1003">Cell membrane</keyword>
<gene>
    <name evidence="24" type="ORF">HRUBRA_02614</name>
</gene>
<evidence type="ECO:0000259" key="21">
    <source>
        <dbReference type="PROSITE" id="PS50112"/>
    </source>
</evidence>
<dbReference type="InterPro" id="IPR011006">
    <property type="entry name" value="CheY-like_superfamily"/>
</dbReference>
<dbReference type="EMBL" id="AUVB01000083">
    <property type="protein sequence ID" value="KGE02801.1"/>
    <property type="molecule type" value="Genomic_DNA"/>
</dbReference>
<dbReference type="SMART" id="SM00091">
    <property type="entry name" value="PAS"/>
    <property type="match status" value="2"/>
</dbReference>
<evidence type="ECO:0000256" key="14">
    <source>
        <dbReference type="ARBA" id="ARBA00064003"/>
    </source>
</evidence>
<dbReference type="PANTHER" id="PTHR45339:SF1">
    <property type="entry name" value="HYBRID SIGNAL TRANSDUCTION HISTIDINE KINASE J"/>
    <property type="match status" value="1"/>
</dbReference>
<dbReference type="PROSITE" id="PS50110">
    <property type="entry name" value="RESPONSE_REGULATORY"/>
    <property type="match status" value="2"/>
</dbReference>
<dbReference type="SUPFAM" id="SSF52172">
    <property type="entry name" value="CheY-like"/>
    <property type="match status" value="2"/>
</dbReference>
<dbReference type="InterPro" id="IPR004358">
    <property type="entry name" value="Sig_transdc_His_kin-like_C"/>
</dbReference>
<dbReference type="CDD" id="cd16922">
    <property type="entry name" value="HATPase_EvgS-ArcB-TorS-like"/>
    <property type="match status" value="1"/>
</dbReference>
<keyword evidence="10" id="KW-0067">ATP-binding</keyword>
<feature type="domain" description="PAC" evidence="22">
    <location>
        <begin position="241"/>
        <end position="292"/>
    </location>
</feature>
<protein>
    <recommendedName>
        <fullName evidence="15">Sensory/regulatory protein RpfC</fullName>
        <ecNumber evidence="3">2.7.13.3</ecNumber>
    </recommendedName>
</protein>
<dbReference type="PRINTS" id="PR00344">
    <property type="entry name" value="BCTRLSENSOR"/>
</dbReference>
<evidence type="ECO:0000256" key="15">
    <source>
        <dbReference type="ARBA" id="ARBA00068150"/>
    </source>
</evidence>
<dbReference type="PROSITE" id="PS50109">
    <property type="entry name" value="HIS_KIN"/>
    <property type="match status" value="1"/>
</dbReference>
<dbReference type="Pfam" id="PF00072">
    <property type="entry name" value="Response_reg"/>
    <property type="match status" value="2"/>
</dbReference>
<evidence type="ECO:0000259" key="22">
    <source>
        <dbReference type="PROSITE" id="PS50113"/>
    </source>
</evidence>
<evidence type="ECO:0000256" key="2">
    <source>
        <dbReference type="ARBA" id="ARBA00004651"/>
    </source>
</evidence>
<feature type="domain" description="Response regulatory" evidence="20">
    <location>
        <begin position="698"/>
        <end position="814"/>
    </location>
</feature>
<dbReference type="SMART" id="SM00387">
    <property type="entry name" value="HATPase_c"/>
    <property type="match status" value="1"/>
</dbReference>
<dbReference type="InterPro" id="IPR000014">
    <property type="entry name" value="PAS"/>
</dbReference>
<dbReference type="Gene3D" id="1.20.120.160">
    <property type="entry name" value="HPT domain"/>
    <property type="match status" value="1"/>
</dbReference>
<keyword evidence="18" id="KW-0175">Coiled coil</keyword>
<dbReference type="Gene3D" id="3.40.50.2300">
    <property type="match status" value="2"/>
</dbReference>
<reference evidence="24 25" key="1">
    <citation type="journal article" date="2014" name="Genome Announc.">
        <title>Genome Sequence of Gammaproteobacterial Pseudohaliea rubra Type Strain DSM 19751, Isolated from Coastal Seawater of the Mediterranean Sea.</title>
        <authorList>
            <person name="Spring S."/>
            <person name="Fiebig A."/>
            <person name="Riedel T."/>
            <person name="Goker M."/>
            <person name="Klenk H.P."/>
        </authorList>
    </citation>
    <scope>NUCLEOTIDE SEQUENCE [LARGE SCALE GENOMIC DNA]</scope>
    <source>
        <strain evidence="24 25">DSM 19751</strain>
    </source>
</reference>
<feature type="coiled-coil region" evidence="18">
    <location>
        <begin position="280"/>
        <end position="310"/>
    </location>
</feature>
<evidence type="ECO:0000259" key="19">
    <source>
        <dbReference type="PROSITE" id="PS50109"/>
    </source>
</evidence>
<dbReference type="CDD" id="cd00088">
    <property type="entry name" value="HPT"/>
    <property type="match status" value="1"/>
</dbReference>
<evidence type="ECO:0000256" key="9">
    <source>
        <dbReference type="ARBA" id="ARBA00022777"/>
    </source>
</evidence>
<feature type="domain" description="Response regulatory" evidence="20">
    <location>
        <begin position="550"/>
        <end position="670"/>
    </location>
</feature>
<dbReference type="InterPro" id="IPR036641">
    <property type="entry name" value="HPT_dom_sf"/>
</dbReference>
<dbReference type="Gene3D" id="1.10.287.130">
    <property type="match status" value="1"/>
</dbReference>
<dbReference type="InterPro" id="IPR035965">
    <property type="entry name" value="PAS-like_dom_sf"/>
</dbReference>
<evidence type="ECO:0000256" key="12">
    <source>
        <dbReference type="ARBA" id="ARBA00023012"/>
    </source>
</evidence>
<dbReference type="AlphaFoldDB" id="A0A095XT11"/>
<dbReference type="InterPro" id="IPR000700">
    <property type="entry name" value="PAS-assoc_C"/>
</dbReference>
<dbReference type="CDD" id="cd00082">
    <property type="entry name" value="HisKA"/>
    <property type="match status" value="1"/>
</dbReference>
<comment type="subcellular location">
    <subcellularLocation>
        <location evidence="2">Cell membrane</location>
        <topology evidence="2">Multi-pass membrane protein</topology>
    </subcellularLocation>
</comment>
<dbReference type="PANTHER" id="PTHR45339">
    <property type="entry name" value="HYBRID SIGNAL TRANSDUCTION HISTIDINE KINASE J"/>
    <property type="match status" value="1"/>
</dbReference>
<dbReference type="GO" id="GO:0005524">
    <property type="term" value="F:ATP binding"/>
    <property type="evidence" value="ECO:0007669"/>
    <property type="project" value="UniProtKB-KW"/>
</dbReference>
<evidence type="ECO:0000256" key="17">
    <source>
        <dbReference type="PROSITE-ProRule" id="PRU00169"/>
    </source>
</evidence>
<dbReference type="Pfam" id="PF02518">
    <property type="entry name" value="HATPase_c"/>
    <property type="match status" value="1"/>
</dbReference>
<evidence type="ECO:0000313" key="24">
    <source>
        <dbReference type="EMBL" id="KGE02801.1"/>
    </source>
</evidence>
<dbReference type="CDD" id="cd17546">
    <property type="entry name" value="REC_hyHK_CKI1_RcsC-like"/>
    <property type="match status" value="1"/>
</dbReference>
<keyword evidence="5 17" id="KW-0597">Phosphoprotein</keyword>
<dbReference type="InterPro" id="IPR003594">
    <property type="entry name" value="HATPase_dom"/>
</dbReference>
<keyword evidence="7" id="KW-0812">Transmembrane</keyword>
<dbReference type="InterPro" id="IPR005467">
    <property type="entry name" value="His_kinase_dom"/>
</dbReference>
<dbReference type="STRING" id="1265313.HRUBRA_02614"/>
<feature type="domain" description="HPt" evidence="23">
    <location>
        <begin position="859"/>
        <end position="952"/>
    </location>
</feature>
<dbReference type="FunFam" id="1.10.287.130:FF:000002">
    <property type="entry name" value="Two-component osmosensing histidine kinase"/>
    <property type="match status" value="1"/>
</dbReference>
<dbReference type="InterPro" id="IPR036890">
    <property type="entry name" value="HATPase_C_sf"/>
</dbReference>
<evidence type="ECO:0000256" key="11">
    <source>
        <dbReference type="ARBA" id="ARBA00022989"/>
    </source>
</evidence>
<dbReference type="Pfam" id="PF13426">
    <property type="entry name" value="PAS_9"/>
    <property type="match status" value="2"/>
</dbReference>
<dbReference type="SMART" id="SM00448">
    <property type="entry name" value="REC"/>
    <property type="match status" value="2"/>
</dbReference>
<sequence length="1044" mass="113953">MSLIWRDITEVERRDRELQESEQRFRSLFYDTRQPMMLLSKEHIIDANLAALAMFGAESRDALCGFEPWELSPEVQPDGEQTKVMQRRYAAKTLQEGGVEFECQHRRLNGELFHCRVLLTRLSLVNDLVMHAAMTDITREVEEKAELVTYRNELEARVEERSRELEEANRQQLALIDTAPLGIALIRDRIVVRCNARLAELFGYSEDEIVGNSTEHWYLTHEAFEHYGDVIHERTGRGEVFQEEVHYRAKDGTPFWCLVTTRLLNPARAEEGLVALFDDVSAEHAAAEDLREAREEAERANRAKSEFLANMSHEIRTPMNAIMGMSYLGLQAATDATERSYFERTYQAAEALLGILNDILDFSKIESGKLSLEWAPFQLEDVIQGLINVIVFRAEEKGLEFLIDVAPEVPHRLIGDSLRLQQVLMNLLNNAVKFTESGEVVLRIRVDQEDPEQAVLVFEVEDTGIGMTEEQQQRLFQAFSQADASTTRRYGGTGLGLAISARLAEMMGGQFEVSSTPGEGSSFRFSCTLGKGAVQRPLLRGSGAELEDVEVLVVDDNDTAREVLCGMLSSFGLRARAVADGRAALDDLAQAEELPGVLILDWFMPDMDGIEVARRLPDILGDRADVPPMIMLTAHGRDRAEAVAGEGLFHAVLSKPVTPSTLLEAIMAARGFDQQLPKRHTNWAEVAAADLAALQGAHLLLVEDDPVNQELTTAFLDRASVSVDVANNGKEALECLHRARYDGVLMDCQMPVMDGFEATRQLRRNPAWQKLPVLALTANAMASDRDAVLAAGMNDHIPKPLRIGELFATLARWVSPASRRASAREGPAPIAASAVTDDPAALASAGVDLAAGRATAGGDEELYRKVLARFCDSAAAFEARFAAAVAAADGNVMEREAHTLKGAARSIGAEAVGDAAETLEAACAEGNVSTVKEALSALQPPLRQLLAALEGLAPNRPDQPSPETSVAPDTAELVTILAALRPLLEEGDVASQAEAARVEALCEGTALAPAASRLTAAIASYDSDEALAALEVLAAALPTDHDRA</sequence>
<keyword evidence="12" id="KW-0902">Two-component regulatory system</keyword>
<feature type="modified residue" description="Phosphohistidine" evidence="16">
    <location>
        <position position="898"/>
    </location>
</feature>
<dbReference type="PROSITE" id="PS50113">
    <property type="entry name" value="PAC"/>
    <property type="match status" value="1"/>
</dbReference>
<dbReference type="HOGENOM" id="CLU_000445_114_15_6"/>
<dbReference type="SUPFAM" id="SSF55785">
    <property type="entry name" value="PYP-like sensor domain (PAS domain)"/>
    <property type="match status" value="2"/>
</dbReference>
<name>A0A095XT11_9GAMM</name>
<dbReference type="GO" id="GO:0005886">
    <property type="term" value="C:plasma membrane"/>
    <property type="evidence" value="ECO:0007669"/>
    <property type="project" value="UniProtKB-SubCell"/>
</dbReference>
<keyword evidence="11" id="KW-1133">Transmembrane helix</keyword>
<dbReference type="EC" id="2.7.13.3" evidence="3"/>
<evidence type="ECO:0000256" key="3">
    <source>
        <dbReference type="ARBA" id="ARBA00012438"/>
    </source>
</evidence>
<evidence type="ECO:0000256" key="10">
    <source>
        <dbReference type="ARBA" id="ARBA00022840"/>
    </source>
</evidence>
<feature type="domain" description="PAS" evidence="21">
    <location>
        <begin position="191"/>
        <end position="213"/>
    </location>
</feature>
<keyword evidence="13" id="KW-0472">Membrane</keyword>
<dbReference type="Proteomes" id="UP000029640">
    <property type="component" value="Unassembled WGS sequence"/>
</dbReference>
<organism evidence="24 25">
    <name type="scientific">Pseudohaliea rubra DSM 19751</name>
    <dbReference type="NCBI Taxonomy" id="1265313"/>
    <lineage>
        <taxon>Bacteria</taxon>
        <taxon>Pseudomonadati</taxon>
        <taxon>Pseudomonadota</taxon>
        <taxon>Gammaproteobacteria</taxon>
        <taxon>Cellvibrionales</taxon>
        <taxon>Halieaceae</taxon>
        <taxon>Pseudohaliea</taxon>
    </lineage>
</organism>